<dbReference type="Proteomes" id="UP000253508">
    <property type="component" value="Unassembled WGS sequence"/>
</dbReference>
<dbReference type="EMBL" id="QORO01000001">
    <property type="protein sequence ID" value="RCK61614.1"/>
    <property type="molecule type" value="Genomic_DNA"/>
</dbReference>
<sequence length="118" mass="14087">MTTRTPAIFVIELIAHEPRLRAKLLHRANLRFREKLRGGRRPGVAQRCLGDRLRVLWRHDVRAFRQRRGVFGRQIWRGHRGAQFDRLRGDGRPRSIEVGNRRRWLADSEAHRIALRDR</sequence>
<organism evidence="1 2">
    <name type="scientific">Microbacterium sorbitolivorans</name>
    <dbReference type="NCBI Taxonomy" id="1867410"/>
    <lineage>
        <taxon>Bacteria</taxon>
        <taxon>Bacillati</taxon>
        <taxon>Actinomycetota</taxon>
        <taxon>Actinomycetes</taxon>
        <taxon>Micrococcales</taxon>
        <taxon>Microbacteriaceae</taxon>
        <taxon>Microbacterium</taxon>
    </lineage>
</organism>
<accession>A0A367Y6X6</accession>
<protein>
    <submittedName>
        <fullName evidence="1">Uncharacterized protein</fullName>
    </submittedName>
</protein>
<keyword evidence="2" id="KW-1185">Reference proteome</keyword>
<proteinExistence type="predicted"/>
<dbReference type="AlphaFoldDB" id="A0A367Y6X6"/>
<comment type="caution">
    <text evidence="1">The sequence shown here is derived from an EMBL/GenBank/DDBJ whole genome shotgun (WGS) entry which is preliminary data.</text>
</comment>
<gene>
    <name evidence="1" type="ORF">DTO57_02990</name>
</gene>
<name>A0A367Y6X6_9MICO</name>
<evidence type="ECO:0000313" key="2">
    <source>
        <dbReference type="Proteomes" id="UP000253508"/>
    </source>
</evidence>
<dbReference type="RefSeq" id="WP_114116719.1">
    <property type="nucleotide sequence ID" value="NZ_BMHU01000001.1"/>
</dbReference>
<reference evidence="1 2" key="1">
    <citation type="submission" date="2018-07" db="EMBL/GenBank/DDBJ databases">
        <title>Microbacterium endoborsara sp. nov., a novel actinobacterium isolated from Borszczowia aralocaspica.</title>
        <authorList>
            <person name="An D."/>
        </authorList>
    </citation>
    <scope>NUCLEOTIDE SEQUENCE [LARGE SCALE GENOMIC DNA]</scope>
    <source>
        <strain evidence="1 2">C1.15228</strain>
    </source>
</reference>
<evidence type="ECO:0000313" key="1">
    <source>
        <dbReference type="EMBL" id="RCK61614.1"/>
    </source>
</evidence>